<dbReference type="Proteomes" id="UP000823858">
    <property type="component" value="Unassembled WGS sequence"/>
</dbReference>
<feature type="transmembrane region" description="Helical" evidence="2">
    <location>
        <begin position="20"/>
        <end position="44"/>
    </location>
</feature>
<evidence type="ECO:0000256" key="1">
    <source>
        <dbReference type="SAM" id="MobiDB-lite"/>
    </source>
</evidence>
<feature type="region of interest" description="Disordered" evidence="1">
    <location>
        <begin position="55"/>
        <end position="83"/>
    </location>
</feature>
<name>A0A9D2TR66_9CORY</name>
<reference evidence="3" key="1">
    <citation type="journal article" date="2021" name="PeerJ">
        <title>Extensive microbial diversity within the chicken gut microbiome revealed by metagenomics and culture.</title>
        <authorList>
            <person name="Gilroy R."/>
            <person name="Ravi A."/>
            <person name="Getino M."/>
            <person name="Pursley I."/>
            <person name="Horton D.L."/>
            <person name="Alikhan N.F."/>
            <person name="Baker D."/>
            <person name="Gharbi K."/>
            <person name="Hall N."/>
            <person name="Watson M."/>
            <person name="Adriaenssens E.M."/>
            <person name="Foster-Nyarko E."/>
            <person name="Jarju S."/>
            <person name="Secka A."/>
            <person name="Antonio M."/>
            <person name="Oren A."/>
            <person name="Chaudhuri R.R."/>
            <person name="La Ragione R."/>
            <person name="Hildebrand F."/>
            <person name="Pallen M.J."/>
        </authorList>
    </citation>
    <scope>NUCLEOTIDE SEQUENCE</scope>
    <source>
        <strain evidence="3">ChiHjej13B12-4958</strain>
    </source>
</reference>
<accession>A0A9D2TR66</accession>
<reference evidence="3" key="2">
    <citation type="submission" date="2021-04" db="EMBL/GenBank/DDBJ databases">
        <authorList>
            <person name="Gilroy R."/>
        </authorList>
    </citation>
    <scope>NUCLEOTIDE SEQUENCE</scope>
    <source>
        <strain evidence="3">ChiHjej13B12-4958</strain>
    </source>
</reference>
<proteinExistence type="predicted"/>
<dbReference type="EMBL" id="DWVP01000024">
    <property type="protein sequence ID" value="HJC86145.1"/>
    <property type="molecule type" value="Genomic_DNA"/>
</dbReference>
<comment type="caution">
    <text evidence="3">The sequence shown here is derived from an EMBL/GenBank/DDBJ whole genome shotgun (WGS) entry which is preliminary data.</text>
</comment>
<gene>
    <name evidence="3" type="ORF">H9751_11540</name>
</gene>
<evidence type="ECO:0000313" key="3">
    <source>
        <dbReference type="EMBL" id="HJC86145.1"/>
    </source>
</evidence>
<keyword evidence="2" id="KW-0812">Transmembrane</keyword>
<protein>
    <submittedName>
        <fullName evidence="3">Uncharacterized protein</fullName>
    </submittedName>
</protein>
<dbReference type="AlphaFoldDB" id="A0A9D2TR66"/>
<feature type="compositionally biased region" description="Basic and acidic residues" evidence="1">
    <location>
        <begin position="69"/>
        <end position="83"/>
    </location>
</feature>
<organism evidence="3 4">
    <name type="scientific">Candidatus Corynebacterium faecigallinarum</name>
    <dbReference type="NCBI Taxonomy" id="2838528"/>
    <lineage>
        <taxon>Bacteria</taxon>
        <taxon>Bacillati</taxon>
        <taxon>Actinomycetota</taxon>
        <taxon>Actinomycetes</taxon>
        <taxon>Mycobacteriales</taxon>
        <taxon>Corynebacteriaceae</taxon>
        <taxon>Corynebacterium</taxon>
    </lineage>
</organism>
<evidence type="ECO:0000256" key="2">
    <source>
        <dbReference type="SAM" id="Phobius"/>
    </source>
</evidence>
<keyword evidence="2" id="KW-1133">Transmembrane helix</keyword>
<evidence type="ECO:0000313" key="4">
    <source>
        <dbReference type="Proteomes" id="UP000823858"/>
    </source>
</evidence>
<sequence length="83" mass="8701">MTDGIEQWIVDLPVWIQAPLVLAVLVPVACGVAAVLTMVVGRILPTSAAERRVFGTDPVSAGAPEDEPSDVHGDVHGEEGESR</sequence>
<keyword evidence="2" id="KW-0472">Membrane</keyword>